<dbReference type="EMBL" id="ASWO01000007">
    <property type="protein sequence ID" value="EOT83054.1"/>
    <property type="molecule type" value="Genomic_DNA"/>
</dbReference>
<keyword evidence="1" id="KW-1133">Transmembrane helix</keyword>
<evidence type="ECO:0000313" key="3">
    <source>
        <dbReference type="Proteomes" id="UP000015961"/>
    </source>
</evidence>
<dbReference type="RefSeq" id="WP_016186348.1">
    <property type="nucleotide sequence ID" value="NZ_ASWO01000007.1"/>
</dbReference>
<keyword evidence="1" id="KW-0812">Transmembrane</keyword>
<accession>S0KXX7</accession>
<name>S0KXX7_9ENTE</name>
<dbReference type="Proteomes" id="UP000015961">
    <property type="component" value="Unassembled WGS sequence"/>
</dbReference>
<feature type="transmembrane region" description="Helical" evidence="1">
    <location>
        <begin position="183"/>
        <end position="202"/>
    </location>
</feature>
<dbReference type="STRING" id="1140003.OMY_01916"/>
<comment type="caution">
    <text evidence="2">The sequence shown here is derived from an EMBL/GenBank/DDBJ whole genome shotgun (WGS) entry which is preliminary data.</text>
</comment>
<proteinExistence type="predicted"/>
<sequence length="219" mass="24781">MRRWSKYCLFIGVISDFLTPYVLGLFDPTLNQFKDVMSLIGDVGSPVRTPFLIWSVVAGTFYCLGLPYLYQVARPVSKLAAWLLVLSIGLYGVGDCIFTGLFSVDTHEASWNLSTWIHNIGSGVGYSGFFIFPLLAAFYAQQKKDKKSIIRYLQFFVLSIVVALGYALARVPELQSTLVFGQLGLWQRISFLCNYFPILYFIKTETVSQKKPFSKNMVQ</sequence>
<reference evidence="2 3" key="1">
    <citation type="submission" date="2013-03" db="EMBL/GenBank/DDBJ databases">
        <title>The Genome Sequence of Enterococcus sulfureus ATCC_49903 (PacBio/Illumina hybrid assembly).</title>
        <authorList>
            <consortium name="The Broad Institute Genomics Platform"/>
            <consortium name="The Broad Institute Genome Sequencing Center for Infectious Disease"/>
            <person name="Earl A."/>
            <person name="Russ C."/>
            <person name="Gilmore M."/>
            <person name="Surin D."/>
            <person name="Walker B."/>
            <person name="Young S."/>
            <person name="Zeng Q."/>
            <person name="Gargeya S."/>
            <person name="Fitzgerald M."/>
            <person name="Haas B."/>
            <person name="Abouelleil A."/>
            <person name="Allen A.W."/>
            <person name="Alvarado L."/>
            <person name="Arachchi H.M."/>
            <person name="Berlin A.M."/>
            <person name="Chapman S.B."/>
            <person name="Gainer-Dewar J."/>
            <person name="Goldberg J."/>
            <person name="Griggs A."/>
            <person name="Gujja S."/>
            <person name="Hansen M."/>
            <person name="Howarth C."/>
            <person name="Imamovic A."/>
            <person name="Ireland A."/>
            <person name="Larimer J."/>
            <person name="McCowan C."/>
            <person name="Murphy C."/>
            <person name="Pearson M."/>
            <person name="Poon T.W."/>
            <person name="Priest M."/>
            <person name="Roberts A."/>
            <person name="Saif S."/>
            <person name="Shea T."/>
            <person name="Sisk P."/>
            <person name="Sykes S."/>
            <person name="Wortman J."/>
            <person name="Nusbaum C."/>
            <person name="Birren B."/>
        </authorList>
    </citation>
    <scope>NUCLEOTIDE SEQUENCE [LARGE SCALE GENOMIC DNA]</scope>
    <source>
        <strain evidence="2 3">ATCC 49903</strain>
    </source>
</reference>
<evidence type="ECO:0008006" key="4">
    <source>
        <dbReference type="Google" id="ProtNLM"/>
    </source>
</evidence>
<evidence type="ECO:0000313" key="2">
    <source>
        <dbReference type="EMBL" id="EOT83054.1"/>
    </source>
</evidence>
<organism evidence="2 3">
    <name type="scientific">Enterococcus sulfureus ATCC 49903</name>
    <dbReference type="NCBI Taxonomy" id="1140003"/>
    <lineage>
        <taxon>Bacteria</taxon>
        <taxon>Bacillati</taxon>
        <taxon>Bacillota</taxon>
        <taxon>Bacilli</taxon>
        <taxon>Lactobacillales</taxon>
        <taxon>Enterococcaceae</taxon>
        <taxon>Enterococcus</taxon>
    </lineage>
</organism>
<dbReference type="InterPro" id="IPR009339">
    <property type="entry name" value="DUF998"/>
</dbReference>
<protein>
    <recommendedName>
        <fullName evidence="4">DUF998 domain-containing protein</fullName>
    </recommendedName>
</protein>
<gene>
    <name evidence="2" type="ORF">I573_02167</name>
</gene>
<dbReference type="Pfam" id="PF06197">
    <property type="entry name" value="DUF998"/>
    <property type="match status" value="1"/>
</dbReference>
<keyword evidence="1" id="KW-0472">Membrane</keyword>
<keyword evidence="3" id="KW-1185">Reference proteome</keyword>
<feature type="transmembrane region" description="Helical" evidence="1">
    <location>
        <begin position="82"/>
        <end position="104"/>
    </location>
</feature>
<feature type="transmembrane region" description="Helical" evidence="1">
    <location>
        <begin position="116"/>
        <end position="140"/>
    </location>
</feature>
<feature type="transmembrane region" description="Helical" evidence="1">
    <location>
        <begin position="51"/>
        <end position="70"/>
    </location>
</feature>
<dbReference type="AlphaFoldDB" id="S0KXX7"/>
<feature type="transmembrane region" description="Helical" evidence="1">
    <location>
        <begin position="7"/>
        <end position="26"/>
    </location>
</feature>
<dbReference type="PATRIC" id="fig|1140003.3.peg.1847"/>
<dbReference type="eggNOG" id="ENOG502ZCAM">
    <property type="taxonomic scope" value="Bacteria"/>
</dbReference>
<dbReference type="OrthoDB" id="2067339at2"/>
<feature type="transmembrane region" description="Helical" evidence="1">
    <location>
        <begin position="152"/>
        <end position="171"/>
    </location>
</feature>
<evidence type="ECO:0000256" key="1">
    <source>
        <dbReference type="SAM" id="Phobius"/>
    </source>
</evidence>